<keyword evidence="1" id="KW-0732">Signal</keyword>
<organism evidence="2 3">
    <name type="scientific">Hibiscus sabdariffa</name>
    <name type="common">roselle</name>
    <dbReference type="NCBI Taxonomy" id="183260"/>
    <lineage>
        <taxon>Eukaryota</taxon>
        <taxon>Viridiplantae</taxon>
        <taxon>Streptophyta</taxon>
        <taxon>Embryophyta</taxon>
        <taxon>Tracheophyta</taxon>
        <taxon>Spermatophyta</taxon>
        <taxon>Magnoliopsida</taxon>
        <taxon>eudicotyledons</taxon>
        <taxon>Gunneridae</taxon>
        <taxon>Pentapetalae</taxon>
        <taxon>rosids</taxon>
        <taxon>malvids</taxon>
        <taxon>Malvales</taxon>
        <taxon>Malvaceae</taxon>
        <taxon>Malvoideae</taxon>
        <taxon>Hibiscus</taxon>
    </lineage>
</organism>
<keyword evidence="3" id="KW-1185">Reference proteome</keyword>
<name>A0ABR2FK95_9ROSI</name>
<protein>
    <submittedName>
        <fullName evidence="2">Uncharacterized protein</fullName>
    </submittedName>
</protein>
<dbReference type="EMBL" id="JBBPBM010000006">
    <property type="protein sequence ID" value="KAK8581318.1"/>
    <property type="molecule type" value="Genomic_DNA"/>
</dbReference>
<comment type="caution">
    <text evidence="2">The sequence shown here is derived from an EMBL/GenBank/DDBJ whole genome shotgun (WGS) entry which is preliminary data.</text>
</comment>
<sequence>MSSRSRSRSTFFYWLSLLLLFSTEAQARGFPDELMVLNIGGGRISNPPPPSLTASSIFEMMSDTIRWIVSSSAAPTPLITSPTGQQQVVDQINCHGDEIAKMSASVRPCCLLNDDGLAFSSSHLFSPAPPLHQSVLPPPKMPPSPCIPCPPHDHLRLHPAPMTPSPYIPPPIHENIAHPSPFIPPPIVSEMMINGISRGTPISMITHPQSDHLQVS</sequence>
<feature type="signal peptide" evidence="1">
    <location>
        <begin position="1"/>
        <end position="27"/>
    </location>
</feature>
<evidence type="ECO:0000313" key="3">
    <source>
        <dbReference type="Proteomes" id="UP001472677"/>
    </source>
</evidence>
<reference evidence="2 3" key="1">
    <citation type="journal article" date="2024" name="G3 (Bethesda)">
        <title>Genome assembly of Hibiscus sabdariffa L. provides insights into metabolisms of medicinal natural products.</title>
        <authorList>
            <person name="Kim T."/>
        </authorList>
    </citation>
    <scope>NUCLEOTIDE SEQUENCE [LARGE SCALE GENOMIC DNA]</scope>
    <source>
        <strain evidence="2">TK-2024</strain>
        <tissue evidence="2">Old leaves</tissue>
    </source>
</reference>
<evidence type="ECO:0000256" key="1">
    <source>
        <dbReference type="SAM" id="SignalP"/>
    </source>
</evidence>
<proteinExistence type="predicted"/>
<accession>A0ABR2FK95</accession>
<dbReference type="Proteomes" id="UP001472677">
    <property type="component" value="Unassembled WGS sequence"/>
</dbReference>
<feature type="chain" id="PRO_5045168003" evidence="1">
    <location>
        <begin position="28"/>
        <end position="216"/>
    </location>
</feature>
<evidence type="ECO:0000313" key="2">
    <source>
        <dbReference type="EMBL" id="KAK8581318.1"/>
    </source>
</evidence>
<gene>
    <name evidence="2" type="ORF">V6N12_071547</name>
</gene>